<comment type="caution">
    <text evidence="2">The sequence shown here is derived from an EMBL/GenBank/DDBJ whole genome shotgun (WGS) entry which is preliminary data.</text>
</comment>
<dbReference type="EMBL" id="LODT01000039">
    <property type="protein sequence ID" value="KYQ89541.1"/>
    <property type="molecule type" value="Genomic_DNA"/>
</dbReference>
<keyword evidence="1" id="KW-0732">Signal</keyword>
<reference evidence="2 3" key="1">
    <citation type="submission" date="2015-12" db="EMBL/GenBank/DDBJ databases">
        <title>Dictyostelia acquired genes for synthesis and detection of signals that induce cell-type specialization by lateral gene transfer from prokaryotes.</title>
        <authorList>
            <person name="Gloeckner G."/>
            <person name="Schaap P."/>
        </authorList>
    </citation>
    <scope>NUCLEOTIDE SEQUENCE [LARGE SCALE GENOMIC DNA]</scope>
    <source>
        <strain evidence="2 3">TK</strain>
    </source>
</reference>
<feature type="signal peptide" evidence="1">
    <location>
        <begin position="1"/>
        <end position="21"/>
    </location>
</feature>
<evidence type="ECO:0000313" key="2">
    <source>
        <dbReference type="EMBL" id="KYQ89541.1"/>
    </source>
</evidence>
<dbReference type="Proteomes" id="UP000076078">
    <property type="component" value="Unassembled WGS sequence"/>
</dbReference>
<protein>
    <submittedName>
        <fullName evidence="2">Uncharacterized protein</fullName>
    </submittedName>
</protein>
<sequence>MRYSILFLIALCVIATTLVKSQDACASENSIGFTAILASVSYSSNNGGFIQSNFVTIDYVGQRLYSSYELESDGQTYNGTNIQFGSNSTQYFIYESNGSQSCYAYNGVEIPTGLPTDFTPIGEVSLGAYKTIELLNNDTLVLWDNVNCAPMSISTQTTDGVILTNVFNYQNAFYEEFFQIPAACSTPSSNSLFKFHNKVHGSSILKKAYQVKYF</sequence>
<evidence type="ECO:0000313" key="3">
    <source>
        <dbReference type="Proteomes" id="UP000076078"/>
    </source>
</evidence>
<accession>A0A151Z6F0</accession>
<gene>
    <name evidence="2" type="ORF">DLAC_09489</name>
</gene>
<dbReference type="PANTHER" id="PTHR31648:SF3">
    <property type="entry name" value="TRANSMEMBRANE PROTEIN"/>
    <property type="match status" value="1"/>
</dbReference>
<feature type="chain" id="PRO_5007592930" evidence="1">
    <location>
        <begin position="22"/>
        <end position="214"/>
    </location>
</feature>
<evidence type="ECO:0000256" key="1">
    <source>
        <dbReference type="SAM" id="SignalP"/>
    </source>
</evidence>
<keyword evidence="3" id="KW-1185">Reference proteome</keyword>
<dbReference type="AlphaFoldDB" id="A0A151Z6F0"/>
<proteinExistence type="predicted"/>
<dbReference type="InterPro" id="IPR040310">
    <property type="entry name" value="DDB_G0292248"/>
</dbReference>
<dbReference type="Pfam" id="PF25544">
    <property type="entry name" value="Ependymin_amoebozoa"/>
    <property type="match status" value="1"/>
</dbReference>
<name>A0A151Z6F0_TIELA</name>
<dbReference type="InParanoid" id="A0A151Z6F0"/>
<dbReference type="PANTHER" id="PTHR31648">
    <property type="entry name" value="TRANSMEMBRANE PROTEIN-RELATED"/>
    <property type="match status" value="1"/>
</dbReference>
<organism evidence="2 3">
    <name type="scientific">Tieghemostelium lacteum</name>
    <name type="common">Slime mold</name>
    <name type="synonym">Dictyostelium lacteum</name>
    <dbReference type="NCBI Taxonomy" id="361077"/>
    <lineage>
        <taxon>Eukaryota</taxon>
        <taxon>Amoebozoa</taxon>
        <taxon>Evosea</taxon>
        <taxon>Eumycetozoa</taxon>
        <taxon>Dictyostelia</taxon>
        <taxon>Dictyosteliales</taxon>
        <taxon>Raperosteliaceae</taxon>
        <taxon>Tieghemostelium</taxon>
    </lineage>
</organism>